<feature type="domain" description="Copper amine oxidase catalytic" evidence="10">
    <location>
        <begin position="232"/>
        <end position="640"/>
    </location>
</feature>
<evidence type="ECO:0000313" key="12">
    <source>
        <dbReference type="EMBL" id="TGZ81241.1"/>
    </source>
</evidence>
<keyword evidence="6 9" id="KW-0186">Copper</keyword>
<evidence type="ECO:0000256" key="5">
    <source>
        <dbReference type="ARBA" id="ARBA00023002"/>
    </source>
</evidence>
<evidence type="ECO:0000313" key="13">
    <source>
        <dbReference type="Proteomes" id="UP000298138"/>
    </source>
</evidence>
<dbReference type="EC" id="1.4.3.-" evidence="9"/>
<dbReference type="Gene3D" id="2.70.98.20">
    <property type="entry name" value="Copper amine oxidase, catalytic domain"/>
    <property type="match status" value="1"/>
</dbReference>
<dbReference type="SUPFAM" id="SSF49998">
    <property type="entry name" value="Amine oxidase catalytic domain"/>
    <property type="match status" value="1"/>
</dbReference>
<dbReference type="InterPro" id="IPR016182">
    <property type="entry name" value="Cu_amine_oxidase_N-reg"/>
</dbReference>
<evidence type="ECO:0000256" key="4">
    <source>
        <dbReference type="ARBA" id="ARBA00022772"/>
    </source>
</evidence>
<dbReference type="GO" id="GO:0048038">
    <property type="term" value="F:quinone binding"/>
    <property type="evidence" value="ECO:0007669"/>
    <property type="project" value="InterPro"/>
</dbReference>
<keyword evidence="4 7" id="KW-0801">TPQ</keyword>
<keyword evidence="13" id="KW-1185">Reference proteome</keyword>
<feature type="domain" description="Copper amine oxidase N2-terminal" evidence="11">
    <location>
        <begin position="2"/>
        <end position="90"/>
    </location>
</feature>
<keyword evidence="5 9" id="KW-0560">Oxidoreductase</keyword>
<evidence type="ECO:0000256" key="2">
    <source>
        <dbReference type="ARBA" id="ARBA00007983"/>
    </source>
</evidence>
<dbReference type="AlphaFoldDB" id="A0A4S2MX73"/>
<dbReference type="InterPro" id="IPR000269">
    <property type="entry name" value="Cu_amine_oxidase"/>
</dbReference>
<dbReference type="PANTHER" id="PTHR10638:SF33">
    <property type="entry name" value="AMINE OXIDASE"/>
    <property type="match status" value="1"/>
</dbReference>
<gene>
    <name evidence="12" type="ORF">EX30DRAFT_363951</name>
</gene>
<dbReference type="OrthoDB" id="5379943at2759"/>
<dbReference type="InterPro" id="IPR015800">
    <property type="entry name" value="Cu_amine_oxidase_N2"/>
</dbReference>
<evidence type="ECO:0000256" key="9">
    <source>
        <dbReference type="RuleBase" id="RU000672"/>
    </source>
</evidence>
<dbReference type="InterPro" id="IPR049948">
    <property type="entry name" value="Cu_Am_ox_TPQ-bd"/>
</dbReference>
<name>A0A4S2MX73_9PEZI</name>
<sequence>MHPLTPLIPSEIEACVEILTKNFLIPDGGKFHFKTVTLLEPPKAELLVWDEGCSTGPRPARRAYLVYLVQGMGKLYEAVVDLNKSCLVSNTRVQDGFHAWADGEEIIEAERVALSDPGVKAEIEKFELPPGTAIVSDPWIYGSDGVNDERVMFQCFLYAQHPEGGPNPDSNHYAIPLPLSPIIDAVTMKVIKIQYLPTGSDKTPTPPKKRLIPPHAEYTPEYQVLRADLKPLHIVQPEGASFTVTEEADAKDSGGAVIEWQKWKIRTSFNGREGMVLHNIHYDGRSLFYRLSLSDMNVPYGDPRPPYHKKSAFDLGDAGAGIMANNLQLGCDCLGVIHYLSSNLTTSSGAVLPMPNVICIHEQDNGIGFKHTNYRTGRAVVTRNRELVIQSIITVENYEYILAFIFNQSGELAYEVKATGILSTAAIEPEIQSVPWGTIVHPGVLAQYHQHIFSLRVDPALDGPANRVVYQEAAALPVDPDTNPFGVGYTVKETEITHSTSVEASPFTNRTLKIQSTTTKNPTNSLPCAYKILAPPFQPLLAHPSSFHHKRAEFADKAFYITAHRDEELYSGGRWTNQSRGGHGVRSWANRNDDLITKSNPVVWVQFGINHIPRTEDWPVMPSESLRVRLVPVNFFVRNPGGDVPPSTQAVNKSVQIGKETVVIAGNHGEGDSANVVGEGGEVTTVESVLNTDVKKEGRAGEKRCCGEKKCC</sequence>
<dbReference type="Proteomes" id="UP000298138">
    <property type="component" value="Unassembled WGS sequence"/>
</dbReference>
<dbReference type="Gene3D" id="3.10.450.40">
    <property type="match status" value="2"/>
</dbReference>
<evidence type="ECO:0000259" key="11">
    <source>
        <dbReference type="Pfam" id="PF02727"/>
    </source>
</evidence>
<dbReference type="GO" id="GO:0009308">
    <property type="term" value="P:amine metabolic process"/>
    <property type="evidence" value="ECO:0007669"/>
    <property type="project" value="UniProtKB-UniRule"/>
</dbReference>
<comment type="PTM">
    <text evidence="8 9">Topaquinone (TPQ) is generated by copper-dependent autoxidation of a specific tyrosyl residue.</text>
</comment>
<organism evidence="12 13">
    <name type="scientific">Ascodesmis nigricans</name>
    <dbReference type="NCBI Taxonomy" id="341454"/>
    <lineage>
        <taxon>Eukaryota</taxon>
        <taxon>Fungi</taxon>
        <taxon>Dikarya</taxon>
        <taxon>Ascomycota</taxon>
        <taxon>Pezizomycotina</taxon>
        <taxon>Pezizomycetes</taxon>
        <taxon>Pezizales</taxon>
        <taxon>Ascodesmidaceae</taxon>
        <taxon>Ascodesmis</taxon>
    </lineage>
</organism>
<dbReference type="PROSITE" id="PS01164">
    <property type="entry name" value="COPPER_AMINE_OXID_1"/>
    <property type="match status" value="1"/>
</dbReference>
<evidence type="ECO:0000256" key="6">
    <source>
        <dbReference type="ARBA" id="ARBA00023008"/>
    </source>
</evidence>
<evidence type="ECO:0000256" key="1">
    <source>
        <dbReference type="ARBA" id="ARBA00001935"/>
    </source>
</evidence>
<proteinExistence type="inferred from homology"/>
<dbReference type="InterPro" id="IPR036460">
    <property type="entry name" value="Cu_amine_oxidase_C_sf"/>
</dbReference>
<comment type="cofactor">
    <cofactor evidence="9">
        <name>Cu cation</name>
        <dbReference type="ChEBI" id="CHEBI:23378"/>
    </cofactor>
    <text evidence="9">Contains 1 topaquinone per subunit.</text>
</comment>
<evidence type="ECO:0000256" key="3">
    <source>
        <dbReference type="ARBA" id="ARBA00022723"/>
    </source>
</evidence>
<dbReference type="EMBL" id="ML220120">
    <property type="protein sequence ID" value="TGZ81241.1"/>
    <property type="molecule type" value="Genomic_DNA"/>
</dbReference>
<dbReference type="Pfam" id="PF02727">
    <property type="entry name" value="Cu_amine_oxidN2"/>
    <property type="match status" value="1"/>
</dbReference>
<evidence type="ECO:0000259" key="10">
    <source>
        <dbReference type="Pfam" id="PF01179"/>
    </source>
</evidence>
<feature type="modified residue" description="2',4',5'-topaquinone" evidence="8">
    <location>
        <position position="398"/>
    </location>
</feature>
<protein>
    <recommendedName>
        <fullName evidence="9">Amine oxidase</fullName>
        <ecNumber evidence="9">1.4.3.-</ecNumber>
    </recommendedName>
</protein>
<dbReference type="Pfam" id="PF01179">
    <property type="entry name" value="Cu_amine_oxid"/>
    <property type="match status" value="1"/>
</dbReference>
<dbReference type="SUPFAM" id="SSF54416">
    <property type="entry name" value="Amine oxidase N-terminal region"/>
    <property type="match status" value="2"/>
</dbReference>
<reference evidence="12 13" key="1">
    <citation type="submission" date="2019-04" db="EMBL/GenBank/DDBJ databases">
        <title>Comparative genomics and transcriptomics to analyze fruiting body development in filamentous ascomycetes.</title>
        <authorList>
            <consortium name="DOE Joint Genome Institute"/>
            <person name="Lutkenhaus R."/>
            <person name="Traeger S."/>
            <person name="Breuer J."/>
            <person name="Kuo A."/>
            <person name="Lipzen A."/>
            <person name="Pangilinan J."/>
            <person name="Dilworth D."/>
            <person name="Sandor L."/>
            <person name="Poggeler S."/>
            <person name="Barry K."/>
            <person name="Grigoriev I.V."/>
            <person name="Nowrousian M."/>
        </authorList>
    </citation>
    <scope>NUCLEOTIDE SEQUENCE [LARGE SCALE GENOMIC DNA]</scope>
    <source>
        <strain evidence="12 13">CBS 389.68</strain>
    </source>
</reference>
<dbReference type="GO" id="GO:0005507">
    <property type="term" value="F:copper ion binding"/>
    <property type="evidence" value="ECO:0007669"/>
    <property type="project" value="InterPro"/>
</dbReference>
<comment type="cofactor">
    <cofactor evidence="1">
        <name>Cu cation</name>
        <dbReference type="ChEBI" id="CHEBI:23378"/>
    </cofactor>
</comment>
<accession>A0A4S2MX73</accession>
<feature type="active site" description="Schiff-base intermediate with substrate; via topaquinone" evidence="7">
    <location>
        <position position="398"/>
    </location>
</feature>
<dbReference type="GO" id="GO:0008131">
    <property type="term" value="F:primary methylamine oxidase activity"/>
    <property type="evidence" value="ECO:0007669"/>
    <property type="project" value="InterPro"/>
</dbReference>
<comment type="similarity">
    <text evidence="2 9">Belongs to the copper/topaquinone oxidase family.</text>
</comment>
<evidence type="ECO:0000256" key="8">
    <source>
        <dbReference type="PIRSR" id="PIRSR600269-51"/>
    </source>
</evidence>
<dbReference type="InParanoid" id="A0A4S2MX73"/>
<evidence type="ECO:0000256" key="7">
    <source>
        <dbReference type="PIRSR" id="PIRSR600269-50"/>
    </source>
</evidence>
<dbReference type="PANTHER" id="PTHR10638">
    <property type="entry name" value="COPPER AMINE OXIDASE"/>
    <property type="match status" value="1"/>
</dbReference>
<dbReference type="InterPro" id="IPR015798">
    <property type="entry name" value="Cu_amine_oxidase_C"/>
</dbReference>
<keyword evidence="3 9" id="KW-0479">Metal-binding</keyword>
<dbReference type="STRING" id="341454.A0A4S2MX73"/>
<feature type="active site" description="Proton acceptor" evidence="7">
    <location>
        <position position="314"/>
    </location>
</feature>